<dbReference type="KEGG" id="csg:Cylst_1009"/>
<keyword evidence="3" id="KW-1185">Reference proteome</keyword>
<keyword evidence="1" id="KW-0175">Coiled coil</keyword>
<evidence type="ECO:0000256" key="1">
    <source>
        <dbReference type="SAM" id="Coils"/>
    </source>
</evidence>
<dbReference type="RefSeq" id="WP_015206585.1">
    <property type="nucleotide sequence ID" value="NC_019757.1"/>
</dbReference>
<evidence type="ECO:0000313" key="2">
    <source>
        <dbReference type="EMBL" id="AFZ23329.1"/>
    </source>
</evidence>
<accession>K9WU45</accession>
<feature type="coiled-coil region" evidence="1">
    <location>
        <begin position="52"/>
        <end position="90"/>
    </location>
</feature>
<name>K9WU45_9NOST</name>
<evidence type="ECO:0000313" key="3">
    <source>
        <dbReference type="Proteomes" id="UP000010475"/>
    </source>
</evidence>
<dbReference type="AlphaFoldDB" id="K9WU45"/>
<protein>
    <submittedName>
        <fullName evidence="2">Uncharacterized protein</fullName>
    </submittedName>
</protein>
<reference evidence="2 3" key="1">
    <citation type="submission" date="2012-06" db="EMBL/GenBank/DDBJ databases">
        <title>Finished chromosome of genome of Cylindrospermum stagnale PCC 7417.</title>
        <authorList>
            <consortium name="US DOE Joint Genome Institute"/>
            <person name="Gugger M."/>
            <person name="Coursin T."/>
            <person name="Rippka R."/>
            <person name="Tandeau De Marsac N."/>
            <person name="Huntemann M."/>
            <person name="Wei C.-L."/>
            <person name="Han J."/>
            <person name="Detter J.C."/>
            <person name="Han C."/>
            <person name="Tapia R."/>
            <person name="Chen A."/>
            <person name="Kyrpides N."/>
            <person name="Mavromatis K."/>
            <person name="Markowitz V."/>
            <person name="Szeto E."/>
            <person name="Ivanova N."/>
            <person name="Pagani I."/>
            <person name="Pati A."/>
            <person name="Goodwin L."/>
            <person name="Nordberg H.P."/>
            <person name="Cantor M.N."/>
            <person name="Hua S.X."/>
            <person name="Woyke T."/>
            <person name="Kerfeld C.A."/>
        </authorList>
    </citation>
    <scope>NUCLEOTIDE SEQUENCE [LARGE SCALE GENOMIC DNA]</scope>
    <source>
        <strain evidence="2 3">PCC 7417</strain>
    </source>
</reference>
<proteinExistence type="predicted"/>
<dbReference type="Proteomes" id="UP000010475">
    <property type="component" value="Chromosome"/>
</dbReference>
<gene>
    <name evidence="2" type="ORF">Cylst_1009</name>
</gene>
<dbReference type="HOGENOM" id="CLU_2022911_0_0_3"/>
<dbReference type="EMBL" id="CP003642">
    <property type="protein sequence ID" value="AFZ23329.1"/>
    <property type="molecule type" value="Genomic_DNA"/>
</dbReference>
<organism evidence="2 3">
    <name type="scientific">Cylindrospermum stagnale PCC 7417</name>
    <dbReference type="NCBI Taxonomy" id="56107"/>
    <lineage>
        <taxon>Bacteria</taxon>
        <taxon>Bacillati</taxon>
        <taxon>Cyanobacteriota</taxon>
        <taxon>Cyanophyceae</taxon>
        <taxon>Nostocales</taxon>
        <taxon>Nostocaceae</taxon>
        <taxon>Cylindrospermum</taxon>
    </lineage>
</organism>
<sequence>MNRANILTVLSLVALCILSLVYTVTIMTTNRDECSKLEEQAKIDRQKDQALQEQKYQALREQEQKYQTLREQYQQEIKDYDKATQNIEKTIQVLTKSTNQIRGKEGLSPCKVQNGAMVCPDE</sequence>